<comment type="caution">
    <text evidence="2">The sequence shown here is derived from an EMBL/GenBank/DDBJ whole genome shotgun (WGS) entry which is preliminary data.</text>
</comment>
<dbReference type="RefSeq" id="WP_159075763.1">
    <property type="nucleotide sequence ID" value="NZ_WYET01000012.1"/>
</dbReference>
<dbReference type="Gene3D" id="3.90.79.10">
    <property type="entry name" value="Nucleoside Triphosphate Pyrophosphohydrolase"/>
    <property type="match status" value="1"/>
</dbReference>
<dbReference type="Proteomes" id="UP000558089">
    <property type="component" value="Unassembled WGS sequence"/>
</dbReference>
<sequence>MKTMLITFFMALGVFVHCRAQVPDPVNQTIIRLTVIKDGDKVLMRKTPYGWMTPAVYFKERQSIQEVLDEMTENYGIQISGIGLRGLFTYTYDFKPTADMRQLYVANYVSGNLVSPSENEEVYWMPIEEALDKLDATVPSLKQMTKHILDNPDKVWGGSFTLFKANGKMNSRVTEDFYMLANM</sequence>
<feature type="chain" id="PRO_5032396634" description="NUDIX hydrolase" evidence="1">
    <location>
        <begin position="21"/>
        <end position="183"/>
    </location>
</feature>
<proteinExistence type="predicted"/>
<dbReference type="EMBL" id="WYET01000012">
    <property type="protein sequence ID" value="NVN19837.1"/>
    <property type="molecule type" value="Genomic_DNA"/>
</dbReference>
<dbReference type="AlphaFoldDB" id="A0A850NRE4"/>
<reference evidence="2 3" key="1">
    <citation type="submission" date="2020-01" db="EMBL/GenBank/DDBJ databases">
        <title>Draft Genome Analysis of Muricauda sp. HICW Isolated from coastal seawater of PR China.</title>
        <authorList>
            <person name="Chen M.-X."/>
        </authorList>
    </citation>
    <scope>NUCLEOTIDE SEQUENCE [LARGE SCALE GENOMIC DNA]</scope>
    <source>
        <strain evidence="2 3">HICW</strain>
    </source>
</reference>
<feature type="signal peptide" evidence="1">
    <location>
        <begin position="1"/>
        <end position="20"/>
    </location>
</feature>
<dbReference type="InterPro" id="IPR015797">
    <property type="entry name" value="NUDIX_hydrolase-like_dom_sf"/>
</dbReference>
<organism evidence="2 3">
    <name type="scientific">Flagellimonas chongwuensis</name>
    <dbReference type="NCBI Taxonomy" id="2697365"/>
    <lineage>
        <taxon>Bacteria</taxon>
        <taxon>Pseudomonadati</taxon>
        <taxon>Bacteroidota</taxon>
        <taxon>Flavobacteriia</taxon>
        <taxon>Flavobacteriales</taxon>
        <taxon>Flavobacteriaceae</taxon>
        <taxon>Flagellimonas</taxon>
    </lineage>
</organism>
<evidence type="ECO:0000256" key="1">
    <source>
        <dbReference type="SAM" id="SignalP"/>
    </source>
</evidence>
<evidence type="ECO:0000313" key="2">
    <source>
        <dbReference type="EMBL" id="NVN19837.1"/>
    </source>
</evidence>
<protein>
    <recommendedName>
        <fullName evidence="4">NUDIX hydrolase</fullName>
    </recommendedName>
</protein>
<evidence type="ECO:0000313" key="3">
    <source>
        <dbReference type="Proteomes" id="UP000558089"/>
    </source>
</evidence>
<dbReference type="SUPFAM" id="SSF55811">
    <property type="entry name" value="Nudix"/>
    <property type="match status" value="1"/>
</dbReference>
<evidence type="ECO:0008006" key="4">
    <source>
        <dbReference type="Google" id="ProtNLM"/>
    </source>
</evidence>
<keyword evidence="3" id="KW-1185">Reference proteome</keyword>
<accession>A0A850NRE4</accession>
<name>A0A850NRE4_9FLAO</name>
<gene>
    <name evidence="2" type="ORF">GUA46_15970</name>
</gene>
<keyword evidence="1" id="KW-0732">Signal</keyword>